<feature type="compositionally biased region" description="Basic and acidic residues" evidence="2">
    <location>
        <begin position="629"/>
        <end position="657"/>
    </location>
</feature>
<dbReference type="RefSeq" id="XP_011393587.1">
    <property type="nucleotide sequence ID" value="XM_011395285.1"/>
</dbReference>
<proteinExistence type="predicted"/>
<evidence type="ECO:0000313" key="3">
    <source>
        <dbReference type="EMBL" id="ESA43582.1"/>
    </source>
</evidence>
<feature type="compositionally biased region" description="Low complexity" evidence="2">
    <location>
        <begin position="683"/>
        <end position="692"/>
    </location>
</feature>
<feature type="coiled-coil region" evidence="1">
    <location>
        <begin position="473"/>
        <end position="542"/>
    </location>
</feature>
<feature type="compositionally biased region" description="Basic and acidic residues" evidence="2">
    <location>
        <begin position="386"/>
        <end position="396"/>
    </location>
</feature>
<feature type="region of interest" description="Disordered" evidence="2">
    <location>
        <begin position="1"/>
        <end position="127"/>
    </location>
</feature>
<organism evidence="3 4">
    <name type="scientific">Neurospora crassa (strain ATCC 24698 / 74-OR23-1A / CBS 708.71 / DSM 1257 / FGSC 987)</name>
    <dbReference type="NCBI Taxonomy" id="367110"/>
    <lineage>
        <taxon>Eukaryota</taxon>
        <taxon>Fungi</taxon>
        <taxon>Dikarya</taxon>
        <taxon>Ascomycota</taxon>
        <taxon>Pezizomycotina</taxon>
        <taxon>Sordariomycetes</taxon>
        <taxon>Sordariomycetidae</taxon>
        <taxon>Sordariales</taxon>
        <taxon>Sordariaceae</taxon>
        <taxon>Neurospora</taxon>
    </lineage>
</organism>
<feature type="compositionally biased region" description="Basic residues" evidence="2">
    <location>
        <begin position="669"/>
        <end position="682"/>
    </location>
</feature>
<feature type="compositionally biased region" description="Gly residues" evidence="2">
    <location>
        <begin position="316"/>
        <end position="335"/>
    </location>
</feature>
<dbReference type="KEGG" id="ncr:NCU06759"/>
<dbReference type="VEuPathDB" id="FungiDB:NCU06759"/>
<sequence length="737" mass="80342">MPDDDDDERDHRRSAAPTYADPDSDLDSDLHSIKSPSHPPLPSLTTITSGSPVRATTQTPPRGLQSPPGFGSPPQGSSCNLEERQLISHPQTPPNHPQSGRNRYALHQHGSRSPSPSPLPSSHHLPPPAASTLYHLVGGLGLGPSSPLSPFRRQFSAPLQAVRSSSRAPSFASIAGSHPGYGFGSGYGSGSGNSFFTHVNDSRGTVHHLAVKDDDNDNTLSFHADDELSDDDQPNQYPRARADTAAAVANKVEDDHLTQDSKDVLVERLTDLIHHLQEAKEPMVTNHGVLSDVSISELHAKVDEMEAVLTGKGTGTGVGGMGSGDGPAGAVGVTGGLRVMKRPVGPSARRSKRSQASSPRLEESEGESESGGEGDKEEEEEEEEEQLHSPLEDIRAFESSAAAAATAPGWLAKSFSGSEPSPPESRAHPPLPSSKVYLKLAEAAEITPSAGAGVAAVEVEAKKQRGAETERIAAESEKLAAQLEAVLKSLETRREESNHVHALLVERAEAAASRILELEKEVLDLEDEISYQESELKHLRLELRAIETLVNEFLPPVEAADPELVRSIENWKADWKRLRDQMLSKSRRKSESESKSEINHHHRQHETDPEGQDKRPRDEKKEKKKKKDTKHEHEHEHEHELHKEKEEVKAYETHELSVVEEVTEESLRQGHHYHYHPHHLHHLQQQQQQQQPESNGRAVLGSGVDGLEEEEGSTGGSIMSSHDPPAHDAARVSRTGA</sequence>
<feature type="compositionally biased region" description="Low complexity" evidence="2">
    <location>
        <begin position="43"/>
        <end position="52"/>
    </location>
</feature>
<feature type="compositionally biased region" description="Low complexity" evidence="2">
    <location>
        <begin position="63"/>
        <end position="78"/>
    </location>
</feature>
<feature type="compositionally biased region" description="Pro residues" evidence="2">
    <location>
        <begin position="115"/>
        <end position="127"/>
    </location>
</feature>
<feature type="compositionally biased region" description="Basic and acidic residues" evidence="2">
    <location>
        <begin position="589"/>
        <end position="621"/>
    </location>
</feature>
<feature type="region of interest" description="Disordered" evidence="2">
    <location>
        <begin position="316"/>
        <end position="432"/>
    </location>
</feature>
<name>V5INF7_NEUCR</name>
<feature type="compositionally biased region" description="Acidic residues" evidence="2">
    <location>
        <begin position="364"/>
        <end position="385"/>
    </location>
</feature>
<dbReference type="AlphaFoldDB" id="V5INF7"/>
<reference evidence="3 4" key="1">
    <citation type="journal article" date="2003" name="Nature">
        <title>The genome sequence of the filamentous fungus Neurospora crassa.</title>
        <authorList>
            <person name="Galagan J.E."/>
            <person name="Calvo S.E."/>
            <person name="Borkovich K.A."/>
            <person name="Selker E.U."/>
            <person name="Read N.D."/>
            <person name="Jaffe D."/>
            <person name="FitzHugh W."/>
            <person name="Ma L.J."/>
            <person name="Smirnov S."/>
            <person name="Purcell S."/>
            <person name="Rehman B."/>
            <person name="Elkins T."/>
            <person name="Engels R."/>
            <person name="Wang S."/>
            <person name="Nielsen C.B."/>
            <person name="Butler J."/>
            <person name="Endrizzi M."/>
            <person name="Qui D."/>
            <person name="Ianakiev P."/>
            <person name="Bell-Pedersen D."/>
            <person name="Nelson M.A."/>
            <person name="Werner-Washburne M."/>
            <person name="Selitrennikoff C.P."/>
            <person name="Kinsey J.A."/>
            <person name="Braun E.L."/>
            <person name="Zelter A."/>
            <person name="Schulte U."/>
            <person name="Kothe G.O."/>
            <person name="Jedd G."/>
            <person name="Mewes W."/>
            <person name="Staben C."/>
            <person name="Marcotte E."/>
            <person name="Greenberg D."/>
            <person name="Roy A."/>
            <person name="Foley K."/>
            <person name="Naylor J."/>
            <person name="Stange-Thomann N."/>
            <person name="Barrett R."/>
            <person name="Gnerre S."/>
            <person name="Kamal M."/>
            <person name="Kamvysselis M."/>
            <person name="Mauceli E."/>
            <person name="Bielke C."/>
            <person name="Rudd S."/>
            <person name="Frishman D."/>
            <person name="Krystofova S."/>
            <person name="Rasmussen C."/>
            <person name="Metzenberg R.L."/>
            <person name="Perkins D.D."/>
            <person name="Kroken S."/>
            <person name="Cogoni C."/>
            <person name="Macino G."/>
            <person name="Catcheside D."/>
            <person name="Li W."/>
            <person name="Pratt R.J."/>
            <person name="Osmani S.A."/>
            <person name="DeSouza C.P."/>
            <person name="Glass L."/>
            <person name="Orbach M.J."/>
            <person name="Berglund J.A."/>
            <person name="Voelker R."/>
            <person name="Yarden O."/>
            <person name="Plamann M."/>
            <person name="Seiler S."/>
            <person name="Dunlap J."/>
            <person name="Radford A."/>
            <person name="Aramayo R."/>
            <person name="Natvig D.O."/>
            <person name="Alex L.A."/>
            <person name="Mannhaupt G."/>
            <person name="Ebbole D.J."/>
            <person name="Freitag M."/>
            <person name="Paulsen I."/>
            <person name="Sachs M.S."/>
            <person name="Lander E.S."/>
            <person name="Nusbaum C."/>
            <person name="Birren B."/>
        </authorList>
    </citation>
    <scope>NUCLEOTIDE SEQUENCE [LARGE SCALE GENOMIC DNA]</scope>
    <source>
        <strain evidence="4">ATCC 24698 / 74-OR23-1A / CBS 708.71 / DSM 1257 / FGSC 987</strain>
    </source>
</reference>
<dbReference type="OrthoDB" id="4448936at2759"/>
<dbReference type="SMR" id="V5INF7"/>
<accession>V5INF7</accession>
<feature type="region of interest" description="Disordered" evidence="2">
    <location>
        <begin position="583"/>
        <end position="737"/>
    </location>
</feature>
<evidence type="ECO:0000256" key="1">
    <source>
        <dbReference type="SAM" id="Coils"/>
    </source>
</evidence>
<dbReference type="Proteomes" id="UP000001805">
    <property type="component" value="Chromosome 6, Linkage Group II"/>
</dbReference>
<dbReference type="STRING" id="367110.V5INF7"/>
<evidence type="ECO:0000313" key="4">
    <source>
        <dbReference type="Proteomes" id="UP000001805"/>
    </source>
</evidence>
<keyword evidence="4" id="KW-1185">Reference proteome</keyword>
<evidence type="ECO:0000256" key="2">
    <source>
        <dbReference type="SAM" id="MobiDB-lite"/>
    </source>
</evidence>
<dbReference type="InParanoid" id="V5INF7"/>
<feature type="region of interest" description="Disordered" evidence="2">
    <location>
        <begin position="215"/>
        <end position="237"/>
    </location>
</feature>
<dbReference type="GeneID" id="3879655"/>
<protein>
    <submittedName>
        <fullName evidence="3">Uncharacterized protein</fullName>
    </submittedName>
</protein>
<gene>
    <name evidence="3" type="ORF">NCU06759</name>
</gene>
<keyword evidence="1" id="KW-0175">Coiled coil</keyword>
<dbReference type="EMBL" id="CM002237">
    <property type="protein sequence ID" value="ESA43582.1"/>
    <property type="molecule type" value="Genomic_DNA"/>
</dbReference>